<evidence type="ECO:0000256" key="3">
    <source>
        <dbReference type="ARBA" id="ARBA00022448"/>
    </source>
</evidence>
<keyword evidence="4" id="KW-1003">Cell membrane</keyword>
<feature type="transmembrane region" description="Helical" evidence="8">
    <location>
        <begin position="343"/>
        <end position="362"/>
    </location>
</feature>
<protein>
    <submittedName>
        <fullName evidence="9">AI-2E family transporter</fullName>
    </submittedName>
</protein>
<feature type="transmembrane region" description="Helical" evidence="8">
    <location>
        <begin position="368"/>
        <end position="389"/>
    </location>
</feature>
<accession>A0A9D1L721</accession>
<keyword evidence="7 8" id="KW-0472">Membrane</keyword>
<dbReference type="PANTHER" id="PTHR21716:SF53">
    <property type="entry name" value="PERMEASE PERM-RELATED"/>
    <property type="match status" value="1"/>
</dbReference>
<organism evidence="9 10">
    <name type="scientific">Candidatus Allocopromorpha excrementigallinarum</name>
    <dbReference type="NCBI Taxonomy" id="2840742"/>
    <lineage>
        <taxon>Bacteria</taxon>
        <taxon>Bacillati</taxon>
        <taxon>Bacillota</taxon>
        <taxon>Clostridia</taxon>
        <taxon>Eubacteriales</taxon>
        <taxon>Eubacteriaceae</taxon>
        <taxon>Eubacteriaceae incertae sedis</taxon>
        <taxon>Candidatus Allocopromorpha</taxon>
    </lineage>
</organism>
<comment type="caution">
    <text evidence="9">The sequence shown here is derived from an EMBL/GenBank/DDBJ whole genome shotgun (WGS) entry which is preliminary data.</text>
</comment>
<gene>
    <name evidence="9" type="ORF">IAC50_07565</name>
</gene>
<evidence type="ECO:0000256" key="4">
    <source>
        <dbReference type="ARBA" id="ARBA00022475"/>
    </source>
</evidence>
<evidence type="ECO:0000256" key="8">
    <source>
        <dbReference type="SAM" id="Phobius"/>
    </source>
</evidence>
<keyword evidence="5 8" id="KW-0812">Transmembrane</keyword>
<sequence>MERFKAIMKEHTFIKASFFITFNALILYLIYAIITNISWLSSSFIKAVSTLADAFAPLIIGLILAFLLNPLAELINRRLLRKIVKLPADPVKAEKSKKRTFFISVLLTYILVMAAIVAIIYGFAVMILGQVNFNDFPATFHNLLNGIVQYENAFRDWIDANLPAGVFSQELTDVTNALLKWLSDNFSASLVIRYTTNIGGGLVNTVIGIIVSIYLMKDKRFFLGLWRKFLHLVLPQKGNAVVTETLSEINKVLSKFIRGALIDSVFVAVLSSICLSVMGLEAAVFIGVFAGIINIIPYFGPVIGMIPAFLMGLFTGGFWHGALAVIILLVVQQIDANIIYPKVVGTSTGLHPLMILLAVSVFGYFGGILGMLLAVPTAGVIQIFVVKWANSRERKISSRVKESDGEASST</sequence>
<evidence type="ECO:0000256" key="2">
    <source>
        <dbReference type="ARBA" id="ARBA00009773"/>
    </source>
</evidence>
<feature type="transmembrane region" description="Helical" evidence="8">
    <location>
        <begin position="308"/>
        <end position="331"/>
    </location>
</feature>
<reference evidence="9" key="1">
    <citation type="submission" date="2020-10" db="EMBL/GenBank/DDBJ databases">
        <authorList>
            <person name="Gilroy R."/>
        </authorList>
    </citation>
    <scope>NUCLEOTIDE SEQUENCE</scope>
    <source>
        <strain evidence="9">ChiHcec3-6078</strain>
    </source>
</reference>
<proteinExistence type="inferred from homology"/>
<dbReference type="Proteomes" id="UP000824090">
    <property type="component" value="Unassembled WGS sequence"/>
</dbReference>
<dbReference type="PANTHER" id="PTHR21716">
    <property type="entry name" value="TRANSMEMBRANE PROTEIN"/>
    <property type="match status" value="1"/>
</dbReference>
<dbReference type="GO" id="GO:0055085">
    <property type="term" value="P:transmembrane transport"/>
    <property type="evidence" value="ECO:0007669"/>
    <property type="project" value="TreeGrafter"/>
</dbReference>
<dbReference type="EMBL" id="DVMP01000139">
    <property type="protein sequence ID" value="HIU26331.1"/>
    <property type="molecule type" value="Genomic_DNA"/>
</dbReference>
<keyword evidence="6 8" id="KW-1133">Transmembrane helix</keyword>
<feature type="transmembrane region" description="Helical" evidence="8">
    <location>
        <begin position="54"/>
        <end position="72"/>
    </location>
</feature>
<evidence type="ECO:0000313" key="9">
    <source>
        <dbReference type="EMBL" id="HIU26331.1"/>
    </source>
</evidence>
<evidence type="ECO:0000313" key="10">
    <source>
        <dbReference type="Proteomes" id="UP000824090"/>
    </source>
</evidence>
<keyword evidence="3" id="KW-0813">Transport</keyword>
<feature type="transmembrane region" description="Helical" evidence="8">
    <location>
        <begin position="101"/>
        <end position="128"/>
    </location>
</feature>
<dbReference type="GO" id="GO:0005886">
    <property type="term" value="C:plasma membrane"/>
    <property type="evidence" value="ECO:0007669"/>
    <property type="project" value="UniProtKB-SubCell"/>
</dbReference>
<dbReference type="AlphaFoldDB" id="A0A9D1L721"/>
<reference evidence="9" key="2">
    <citation type="journal article" date="2021" name="PeerJ">
        <title>Extensive microbial diversity within the chicken gut microbiome revealed by metagenomics and culture.</title>
        <authorList>
            <person name="Gilroy R."/>
            <person name="Ravi A."/>
            <person name="Getino M."/>
            <person name="Pursley I."/>
            <person name="Horton D.L."/>
            <person name="Alikhan N.F."/>
            <person name="Baker D."/>
            <person name="Gharbi K."/>
            <person name="Hall N."/>
            <person name="Watson M."/>
            <person name="Adriaenssens E.M."/>
            <person name="Foster-Nyarko E."/>
            <person name="Jarju S."/>
            <person name="Secka A."/>
            <person name="Antonio M."/>
            <person name="Oren A."/>
            <person name="Chaudhuri R.R."/>
            <person name="La Ragione R."/>
            <person name="Hildebrand F."/>
            <person name="Pallen M.J."/>
        </authorList>
    </citation>
    <scope>NUCLEOTIDE SEQUENCE</scope>
    <source>
        <strain evidence="9">ChiHcec3-6078</strain>
    </source>
</reference>
<dbReference type="Pfam" id="PF01594">
    <property type="entry name" value="AI-2E_transport"/>
    <property type="match status" value="1"/>
</dbReference>
<feature type="transmembrane region" description="Helical" evidence="8">
    <location>
        <begin position="12"/>
        <end position="34"/>
    </location>
</feature>
<feature type="transmembrane region" description="Helical" evidence="8">
    <location>
        <begin position="265"/>
        <end position="296"/>
    </location>
</feature>
<comment type="subcellular location">
    <subcellularLocation>
        <location evidence="1">Cell membrane</location>
        <topology evidence="1">Multi-pass membrane protein</topology>
    </subcellularLocation>
</comment>
<name>A0A9D1L721_9FIRM</name>
<evidence type="ECO:0000256" key="7">
    <source>
        <dbReference type="ARBA" id="ARBA00023136"/>
    </source>
</evidence>
<evidence type="ECO:0000256" key="1">
    <source>
        <dbReference type="ARBA" id="ARBA00004651"/>
    </source>
</evidence>
<feature type="transmembrane region" description="Helical" evidence="8">
    <location>
        <begin position="191"/>
        <end position="215"/>
    </location>
</feature>
<evidence type="ECO:0000256" key="6">
    <source>
        <dbReference type="ARBA" id="ARBA00022989"/>
    </source>
</evidence>
<comment type="similarity">
    <text evidence="2">Belongs to the autoinducer-2 exporter (AI-2E) (TC 2.A.86) family.</text>
</comment>
<evidence type="ECO:0000256" key="5">
    <source>
        <dbReference type="ARBA" id="ARBA00022692"/>
    </source>
</evidence>
<dbReference type="InterPro" id="IPR002549">
    <property type="entry name" value="AI-2E-like"/>
</dbReference>